<dbReference type="InterPro" id="IPR021314">
    <property type="entry name" value="DUF2911"/>
</dbReference>
<dbReference type="Pfam" id="PF11138">
    <property type="entry name" value="DUF2911"/>
    <property type="match status" value="1"/>
</dbReference>
<proteinExistence type="predicted"/>
<keyword evidence="3" id="KW-1185">Reference proteome</keyword>
<dbReference type="OrthoDB" id="187854at2"/>
<gene>
    <name evidence="2" type="ORF">AAY42_16825</name>
</gene>
<sequence>MKNILLLTFLTLTLVFSTEATAQKFNGLDKSPADIASFPSSYRVSEKAARVIYSRPQLKGRSLSELAPDGKVWRTGANEAPEITFYKDATVGGKSVKAGTYALFTIPGESEWTVILNGNLNQWGAYSYNSDADVVRVTAKASTDSDSLEAFSIAFEENGTMVMGWGTTRVSLPMSL</sequence>
<keyword evidence="1" id="KW-0732">Signal</keyword>
<dbReference type="AlphaFoldDB" id="A0A0Q1HD65"/>
<reference evidence="2 3" key="1">
    <citation type="submission" date="2015-04" db="EMBL/GenBank/DDBJ databases">
        <title>Complete genome of flavobacterium.</title>
        <authorList>
            <person name="Kwon Y.M."/>
            <person name="Kim S.-J."/>
        </authorList>
    </citation>
    <scope>NUCLEOTIDE SEQUENCE [LARGE SCALE GENOMIC DNA]</scope>
    <source>
        <strain evidence="2 3">DK169</strain>
    </source>
</reference>
<dbReference type="Proteomes" id="UP000050827">
    <property type="component" value="Unassembled WGS sequence"/>
</dbReference>
<organism evidence="2 3">
    <name type="scientific">Flagellimonas eckloniae</name>
    <dbReference type="NCBI Taxonomy" id="346185"/>
    <lineage>
        <taxon>Bacteria</taxon>
        <taxon>Pseudomonadati</taxon>
        <taxon>Bacteroidota</taxon>
        <taxon>Flavobacteriia</taxon>
        <taxon>Flavobacteriales</taxon>
        <taxon>Flavobacteriaceae</taxon>
        <taxon>Flagellimonas</taxon>
    </lineage>
</organism>
<dbReference type="RefSeq" id="WP_055397314.1">
    <property type="nucleotide sequence ID" value="NZ_LCTZ01000002.1"/>
</dbReference>
<feature type="signal peptide" evidence="1">
    <location>
        <begin position="1"/>
        <end position="22"/>
    </location>
</feature>
<dbReference type="STRING" id="346185.AAY42_16825"/>
<protein>
    <submittedName>
        <fullName evidence="2">Asparagine synthetase B</fullName>
    </submittedName>
</protein>
<comment type="caution">
    <text evidence="2">The sequence shown here is derived from an EMBL/GenBank/DDBJ whole genome shotgun (WGS) entry which is preliminary data.</text>
</comment>
<evidence type="ECO:0000313" key="2">
    <source>
        <dbReference type="EMBL" id="KQC31362.1"/>
    </source>
</evidence>
<dbReference type="PATRIC" id="fig|1547436.3.peg.3469"/>
<name>A0A0Q1HD65_9FLAO</name>
<feature type="chain" id="PRO_5006190552" evidence="1">
    <location>
        <begin position="23"/>
        <end position="176"/>
    </location>
</feature>
<evidence type="ECO:0000256" key="1">
    <source>
        <dbReference type="SAM" id="SignalP"/>
    </source>
</evidence>
<accession>A0A0Q1HD65</accession>
<dbReference type="EMBL" id="LCTZ01000002">
    <property type="protein sequence ID" value="KQC31362.1"/>
    <property type="molecule type" value="Genomic_DNA"/>
</dbReference>
<evidence type="ECO:0000313" key="3">
    <source>
        <dbReference type="Proteomes" id="UP000050827"/>
    </source>
</evidence>